<comment type="cofactor">
    <cofactor evidence="1">
        <name>Mg(2+)</name>
        <dbReference type="ChEBI" id="CHEBI:18420"/>
    </cofactor>
</comment>
<comment type="subunit">
    <text evidence="1">Interacts with EME1.</text>
</comment>
<accession>A0A2P2P2Q3</accession>
<dbReference type="GO" id="GO:0046872">
    <property type="term" value="F:metal ion binding"/>
    <property type="evidence" value="ECO:0007669"/>
    <property type="project" value="UniProtKB-UniRule"/>
</dbReference>
<dbReference type="GO" id="GO:0003677">
    <property type="term" value="F:DNA binding"/>
    <property type="evidence" value="ECO:0007669"/>
    <property type="project" value="UniProtKB-UniRule"/>
</dbReference>
<comment type="function">
    <text evidence="1">Interacts with EME1 to form a DNA structure-specific endonuclease with substrate preference for branched DNA structures with a 5'-end at the branch nick. Typical substrates include 3'-flap structures, D-loops, replication forks and nicked Holliday junctions. May be required in mitosis for the processing of stalled or collapsed replication fork intermediates. May be required in meiosis for the repair of meiosis-specific double strand breaks subsequent to single-end invasion (SEI).</text>
</comment>
<dbReference type="GO" id="GO:0006308">
    <property type="term" value="P:DNA catabolic process"/>
    <property type="evidence" value="ECO:0007669"/>
    <property type="project" value="UniProtKB-UniRule"/>
</dbReference>
<organism evidence="2">
    <name type="scientific">Rhizophora mucronata</name>
    <name type="common">Asiatic mangrove</name>
    <dbReference type="NCBI Taxonomy" id="61149"/>
    <lineage>
        <taxon>Eukaryota</taxon>
        <taxon>Viridiplantae</taxon>
        <taxon>Streptophyta</taxon>
        <taxon>Embryophyta</taxon>
        <taxon>Tracheophyta</taxon>
        <taxon>Spermatophyta</taxon>
        <taxon>Magnoliopsida</taxon>
        <taxon>eudicotyledons</taxon>
        <taxon>Gunneridae</taxon>
        <taxon>Pentapetalae</taxon>
        <taxon>rosids</taxon>
        <taxon>fabids</taxon>
        <taxon>Malpighiales</taxon>
        <taxon>Rhizophoraceae</taxon>
        <taxon>Rhizophora</taxon>
    </lineage>
</organism>
<sequence>MGICPSFDEFVNRCEDLDKMTVSDVFAIQLMQVPQVTEEVALAVLDLYPTLLSLAQAYSLLVSFPFQD</sequence>
<dbReference type="GO" id="GO:0005634">
    <property type="term" value="C:nucleus"/>
    <property type="evidence" value="ECO:0007669"/>
    <property type="project" value="UniProtKB-SubCell"/>
</dbReference>
<keyword evidence="1" id="KW-0255">Endonuclease</keyword>
<keyword evidence="1" id="KW-0460">Magnesium</keyword>
<dbReference type="AlphaFoldDB" id="A0A2P2P2Q3"/>
<dbReference type="Gene3D" id="1.10.150.670">
    <property type="entry name" value="Crossover junction endonuclease EME1, DNA-binding domain"/>
    <property type="match status" value="1"/>
</dbReference>
<dbReference type="PANTHER" id="PTHR13451">
    <property type="entry name" value="CLASS II CROSSOVER JUNCTION ENDONUCLEASE MUS81"/>
    <property type="match status" value="1"/>
</dbReference>
<evidence type="ECO:0000256" key="1">
    <source>
        <dbReference type="RuleBase" id="RU369042"/>
    </source>
</evidence>
<keyword evidence="1" id="KW-0539">Nucleus</keyword>
<keyword evidence="1" id="KW-0233">DNA recombination</keyword>
<keyword evidence="1" id="KW-0479">Metal-binding</keyword>
<dbReference type="GO" id="GO:0048476">
    <property type="term" value="C:Holliday junction resolvase complex"/>
    <property type="evidence" value="ECO:0007669"/>
    <property type="project" value="UniProtKB-UniRule"/>
</dbReference>
<comment type="subcellular location">
    <subcellularLocation>
        <location evidence="1">Nucleus</location>
    </subcellularLocation>
</comment>
<dbReference type="EC" id="3.1.22.-" evidence="1"/>
<keyword evidence="1" id="KW-0234">DNA repair</keyword>
<dbReference type="InterPro" id="IPR042530">
    <property type="entry name" value="EME1/EME2_C"/>
</dbReference>
<dbReference type="GO" id="GO:0031573">
    <property type="term" value="P:mitotic intra-S DNA damage checkpoint signaling"/>
    <property type="evidence" value="ECO:0007669"/>
    <property type="project" value="TreeGrafter"/>
</dbReference>
<dbReference type="PANTHER" id="PTHR13451:SF0">
    <property type="entry name" value="CROSSOVER JUNCTION ENDONUCLEASE MUS81"/>
    <property type="match status" value="1"/>
</dbReference>
<dbReference type="InterPro" id="IPR033309">
    <property type="entry name" value="Mus81"/>
</dbReference>
<comment type="similarity">
    <text evidence="1">Belongs to the XPF family.</text>
</comment>
<dbReference type="GO" id="GO:0048257">
    <property type="term" value="F:3'-flap endonuclease activity"/>
    <property type="evidence" value="ECO:0007669"/>
    <property type="project" value="TreeGrafter"/>
</dbReference>
<dbReference type="GO" id="GO:0000727">
    <property type="term" value="P:double-strand break repair via break-induced replication"/>
    <property type="evidence" value="ECO:0007669"/>
    <property type="project" value="UniProtKB-UniRule"/>
</dbReference>
<name>A0A2P2P2Q3_RHIMU</name>
<dbReference type="GO" id="GO:0008821">
    <property type="term" value="F:crossover junction DNA endonuclease activity"/>
    <property type="evidence" value="ECO:0007669"/>
    <property type="project" value="UniProtKB-UniRule"/>
</dbReference>
<dbReference type="EMBL" id="GGEC01068544">
    <property type="protein sequence ID" value="MBX49028.1"/>
    <property type="molecule type" value="Transcribed_RNA"/>
</dbReference>
<protein>
    <recommendedName>
        <fullName evidence="1">Crossover junction endonuclease MUS81</fullName>
        <ecNumber evidence="1">3.1.22.-</ecNumber>
    </recommendedName>
</protein>
<evidence type="ECO:0000313" key="2">
    <source>
        <dbReference type="EMBL" id="MBX49028.1"/>
    </source>
</evidence>
<keyword evidence="1" id="KW-0378">Hydrolase</keyword>
<keyword evidence="1" id="KW-0540">Nuclease</keyword>
<reference evidence="2" key="1">
    <citation type="submission" date="2018-02" db="EMBL/GenBank/DDBJ databases">
        <title>Rhizophora mucronata_Transcriptome.</title>
        <authorList>
            <person name="Meera S.P."/>
            <person name="Sreeshan A."/>
            <person name="Augustine A."/>
        </authorList>
    </citation>
    <scope>NUCLEOTIDE SEQUENCE</scope>
    <source>
        <tissue evidence="2">Leaf</tissue>
    </source>
</reference>
<dbReference type="GO" id="GO:0000712">
    <property type="term" value="P:resolution of meiotic recombination intermediates"/>
    <property type="evidence" value="ECO:0007669"/>
    <property type="project" value="TreeGrafter"/>
</dbReference>
<keyword evidence="1" id="KW-0227">DNA damage</keyword>
<proteinExistence type="inferred from homology"/>